<sequence>MFWTIHMEGSPCTLNTPAVAVGNSIFSFGQACCDRSSQNMVVRMFNTTNYRWSFIETKAEEGERIPDERYGHTAVAYMSKVYVWGGSTQDENYFFRKLCCFDTTTNTWSFPEVSGSIPRGRVNHFACLVGNLMYIIGGFEQFRPNICKEIYALDLESMTWDIVKTREKFPKINMKCCFAVMGNRIYFFTGKLHWNEITYLDTVTCKWSTTFATGQVLSLRRWAQTFVFGRHIYLFGGRDEIYYLDYNDIQRYTPETNEWKAVKPLGLAPVPRYRHSCVRVGARVFVFGGVTRYNKFSVEDTQAIIYTNNIECCMDVNVLDLCPSLRTLCFEAIYRNNIDVSVLPDILQSEFNTVTRKFCLFNC</sequence>
<dbReference type="GO" id="GO:0005737">
    <property type="term" value="C:cytoplasm"/>
    <property type="evidence" value="ECO:0007669"/>
    <property type="project" value="TreeGrafter"/>
</dbReference>
<comment type="caution">
    <text evidence="1">The sequence shown here is derived from an EMBL/GenBank/DDBJ whole genome shotgun (WGS) entry which is preliminary data.</text>
</comment>
<dbReference type="PANTHER" id="PTHR46461:SF1">
    <property type="entry name" value="KELCH DOMAIN-CONTAINING PROTEIN 3"/>
    <property type="match status" value="1"/>
</dbReference>
<organism evidence="1 2">
    <name type="scientific">Gryllus longicercus</name>
    <dbReference type="NCBI Taxonomy" id="2509291"/>
    <lineage>
        <taxon>Eukaryota</taxon>
        <taxon>Metazoa</taxon>
        <taxon>Ecdysozoa</taxon>
        <taxon>Arthropoda</taxon>
        <taxon>Hexapoda</taxon>
        <taxon>Insecta</taxon>
        <taxon>Pterygota</taxon>
        <taxon>Neoptera</taxon>
        <taxon>Polyneoptera</taxon>
        <taxon>Orthoptera</taxon>
        <taxon>Ensifera</taxon>
        <taxon>Gryllidea</taxon>
        <taxon>Grylloidea</taxon>
        <taxon>Gryllidae</taxon>
        <taxon>Gryllinae</taxon>
        <taxon>Gryllus</taxon>
    </lineage>
</organism>
<dbReference type="AlphaFoldDB" id="A0AAN9WEK3"/>
<dbReference type="Pfam" id="PF24681">
    <property type="entry name" value="Kelch_KLHDC2_KLHL20_DRC7"/>
    <property type="match status" value="1"/>
</dbReference>
<dbReference type="Gene3D" id="2.120.10.80">
    <property type="entry name" value="Kelch-type beta propeller"/>
    <property type="match status" value="2"/>
</dbReference>
<dbReference type="Proteomes" id="UP001378592">
    <property type="component" value="Unassembled WGS sequence"/>
</dbReference>
<dbReference type="GO" id="GO:0003682">
    <property type="term" value="F:chromatin binding"/>
    <property type="evidence" value="ECO:0007669"/>
    <property type="project" value="InterPro"/>
</dbReference>
<proteinExistence type="predicted"/>
<reference evidence="1 2" key="1">
    <citation type="submission" date="2024-03" db="EMBL/GenBank/DDBJ databases">
        <title>The genome assembly and annotation of the cricket Gryllus longicercus Weissman &amp; Gray.</title>
        <authorList>
            <person name="Szrajer S."/>
            <person name="Gray D."/>
            <person name="Ylla G."/>
        </authorList>
    </citation>
    <scope>NUCLEOTIDE SEQUENCE [LARGE SCALE GENOMIC DNA]</scope>
    <source>
        <strain evidence="1">DAG 2021-001</strain>
        <tissue evidence="1">Whole body minus gut</tissue>
    </source>
</reference>
<dbReference type="EMBL" id="JAZDUA010000050">
    <property type="protein sequence ID" value="KAK7870858.1"/>
    <property type="molecule type" value="Genomic_DNA"/>
</dbReference>
<evidence type="ECO:0008006" key="3">
    <source>
        <dbReference type="Google" id="ProtNLM"/>
    </source>
</evidence>
<evidence type="ECO:0000313" key="2">
    <source>
        <dbReference type="Proteomes" id="UP001378592"/>
    </source>
</evidence>
<dbReference type="SUPFAM" id="SSF117281">
    <property type="entry name" value="Kelch motif"/>
    <property type="match status" value="2"/>
</dbReference>
<name>A0AAN9WEK3_9ORTH</name>
<dbReference type="PANTHER" id="PTHR46461">
    <property type="entry name" value="KELCH DOMAIN-CONTAINING PROTEIN 3"/>
    <property type="match status" value="1"/>
</dbReference>
<evidence type="ECO:0000313" key="1">
    <source>
        <dbReference type="EMBL" id="KAK7870858.1"/>
    </source>
</evidence>
<protein>
    <recommendedName>
        <fullName evidence="3">Kelch domain-containing protein 10</fullName>
    </recommendedName>
</protein>
<gene>
    <name evidence="1" type="ORF">R5R35_011245</name>
</gene>
<dbReference type="InterPro" id="IPR015915">
    <property type="entry name" value="Kelch-typ_b-propeller"/>
</dbReference>
<keyword evidence="2" id="KW-1185">Reference proteome</keyword>
<accession>A0AAN9WEK3</accession>
<dbReference type="InterPro" id="IPR052637">
    <property type="entry name" value="KLHDC3-like"/>
</dbReference>